<evidence type="ECO:0000313" key="3">
    <source>
        <dbReference type="Proteomes" id="UP000812287"/>
    </source>
</evidence>
<comment type="caution">
    <text evidence="2">The sequence shown here is derived from an EMBL/GenBank/DDBJ whole genome shotgun (WGS) entry which is preliminary data.</text>
</comment>
<keyword evidence="3" id="KW-1185">Reference proteome</keyword>
<feature type="region of interest" description="Disordered" evidence="1">
    <location>
        <begin position="19"/>
        <end position="39"/>
    </location>
</feature>
<gene>
    <name evidence="2" type="ORF">BT62DRAFT_1080322</name>
</gene>
<evidence type="ECO:0000256" key="1">
    <source>
        <dbReference type="SAM" id="MobiDB-lite"/>
    </source>
</evidence>
<dbReference type="RefSeq" id="XP_043034633.1">
    <property type="nucleotide sequence ID" value="XM_043179574.1"/>
</dbReference>
<name>A0A9P7VHH6_9AGAR</name>
<reference evidence="2" key="1">
    <citation type="submission" date="2020-11" db="EMBL/GenBank/DDBJ databases">
        <title>Adaptations for nitrogen fixation in a non-lichenized fungal sporocarp promotes dispersal by wood-feeding termites.</title>
        <authorList>
            <consortium name="DOE Joint Genome Institute"/>
            <person name="Koch R.A."/>
            <person name="Yoon G."/>
            <person name="Arayal U."/>
            <person name="Lail K."/>
            <person name="Amirebrahimi M."/>
            <person name="Labutti K."/>
            <person name="Lipzen A."/>
            <person name="Riley R."/>
            <person name="Barry K."/>
            <person name="Henrissat B."/>
            <person name="Grigoriev I.V."/>
            <person name="Herr J.R."/>
            <person name="Aime M.C."/>
        </authorList>
    </citation>
    <scope>NUCLEOTIDE SEQUENCE</scope>
    <source>
        <strain evidence="2">MCA 3950</strain>
    </source>
</reference>
<dbReference type="EMBL" id="MU250563">
    <property type="protein sequence ID" value="KAG7441133.1"/>
    <property type="molecule type" value="Genomic_DNA"/>
</dbReference>
<sequence>MEKLALMKDIFSKYLEQIRGVPPLGPPDETENPTQSSPASVPFEEMAKYHYPLYFDPDQDAASFPRTLCEARVSNGHSLLSALKVDTENPTQSSPPSFSHNYPYNYPSHFDSKQHAASFPWMSSEDHLSNGHSLLSAYKVTSPYRYGFPSSFLSELAFNSGATPSISLLQPSTPSMCINVRDFIMLSPFAASPSSKKRKRLQSDL</sequence>
<dbReference type="GeneID" id="66101868"/>
<evidence type="ECO:0000313" key="2">
    <source>
        <dbReference type="EMBL" id="KAG7441133.1"/>
    </source>
</evidence>
<proteinExistence type="predicted"/>
<protein>
    <submittedName>
        <fullName evidence="2">Uncharacterized protein</fullName>
    </submittedName>
</protein>
<accession>A0A9P7VHH6</accession>
<dbReference type="Proteomes" id="UP000812287">
    <property type="component" value="Unassembled WGS sequence"/>
</dbReference>
<organism evidence="2 3">
    <name type="scientific">Guyanagaster necrorhizus</name>
    <dbReference type="NCBI Taxonomy" id="856835"/>
    <lineage>
        <taxon>Eukaryota</taxon>
        <taxon>Fungi</taxon>
        <taxon>Dikarya</taxon>
        <taxon>Basidiomycota</taxon>
        <taxon>Agaricomycotina</taxon>
        <taxon>Agaricomycetes</taxon>
        <taxon>Agaricomycetidae</taxon>
        <taxon>Agaricales</taxon>
        <taxon>Marasmiineae</taxon>
        <taxon>Physalacriaceae</taxon>
        <taxon>Guyanagaster</taxon>
    </lineage>
</organism>
<dbReference type="AlphaFoldDB" id="A0A9P7VHH6"/>